<accession>S7VU67</accession>
<sequence>MNYHSLFLAFKNLNMKKILLNLLLLLPLIAIAQVTTSTSPILVNETVTITIDANSTETDCNSFNNPSKVYAHLGVGNESDEYGIAVIGNWGFDDGVGEMTNNNDGTWSITITPNTYFGLSTAEENSVTKMGMVFRNEDGSQQFKASGCANFIFNVGAFQVTMINPSASANGIVVVNNGSNTQILAQNTGGPANYELFANGTSIHTQNNTTFYNGYLFSNLTQNQNCELIITQGSSTISKQFSIIVNSTVIETLPANMIDGINYNSSDPTKATLVVDAPNKDFIYVAGSFNDWNPTSTYAMKKDNSSTKFWIELTGLTAGKIETYQYWVGDASPISGSPSLVKVADPYSPLVLSPFDDPYISASTYPNMPAYPAGQEREVTVLQTGQTPYNWEVANFTKPAKEDLIIYEVLIRDFDADRNFQDIIDRIDYFKNLNVNAIELLPIMEYEGNESWGYNTSFHMAIDKFYGTQEKFKELVDICHQNGIAVILDIAFNHAYGRNPMVRMWMDDPDGDGWGGPSTENPYFNVLPTHSYSVGNDFNHSSDYTRDYVKQVVEYWIEEYKIDGFRWDLTKGFTQNCGNGSDGGDEGCTGNYQQDRVDVLKEYADHSWSLDPDHYVIFEHLGSDNEEKEWANYRLSEGKGVMMWGNMNNQYGEITMAESGNKNINRMGHKAHSGFNGPRLVGYTESHDEERLMYKNVAFGNTSNSSHNVRDLNTALSRMSALGAVSVMVPGPKMIWHFGELGMDTSIFTCNDGSYNNDGCKLDTKPQPQWTNNWLTDALRSQIYEDWSKLHKLKIEEPVFEGDYEITSGDLTPRIDIFDNSIPTSELKNVIIYANFDVVTRSIDTNFPGGVTTTWYDLMDATGNTTVSNSTSAITIPAGQFRILGNKASDVLNVDDQKLLGFSIYPNPSQTTFSINVNVSNVEVYDLTGKLVKSFKGNFTRVDTIDVSSLNSGMYMVKAQNTNNQILTTKLIKL</sequence>
<dbReference type="EC" id="2.4.1.18" evidence="4"/>
<dbReference type="SMART" id="SM00642">
    <property type="entry name" value="Aamy"/>
    <property type="match status" value="1"/>
</dbReference>
<dbReference type="PANTHER" id="PTHR43002">
    <property type="entry name" value="GLYCOGEN DEBRANCHING ENZYME"/>
    <property type="match status" value="1"/>
</dbReference>
<dbReference type="STRING" id="641526.ADIWIN_1165"/>
<dbReference type="AlphaFoldDB" id="S7VU67"/>
<comment type="caution">
    <text evidence="4">The sequence shown here is derived from an EMBL/GenBank/DDBJ whole genome shotgun (WGS) entry which is preliminary data.</text>
</comment>
<protein>
    <submittedName>
        <fullName evidence="4">1,4-alpha-glucan branching enzyme</fullName>
        <ecNumber evidence="4">2.4.1.18</ecNumber>
    </submittedName>
</protein>
<reference evidence="4 5" key="1">
    <citation type="journal article" date="2013" name="Genome Announc.">
        <title>Draft Genome Sequence of Winogradskyella psychrotolerans RS-3T, Isolated from the Marine Transect of Kongsfjorden, Ny-Alesund, Svalbard, Arctic Ocean.</title>
        <authorList>
            <person name="Kumar Pinnaka A."/>
            <person name="Ara S."/>
            <person name="Singh A."/>
            <person name="Shivaji S."/>
        </authorList>
    </citation>
    <scope>NUCLEOTIDE SEQUENCE [LARGE SCALE GENOMIC DNA]</scope>
    <source>
        <strain evidence="4 5">RS-3</strain>
    </source>
</reference>
<dbReference type="Gene3D" id="2.60.40.10">
    <property type="entry name" value="Immunoglobulins"/>
    <property type="match status" value="1"/>
</dbReference>
<dbReference type="GO" id="GO:0005975">
    <property type="term" value="P:carbohydrate metabolic process"/>
    <property type="evidence" value="ECO:0007669"/>
    <property type="project" value="InterPro"/>
</dbReference>
<dbReference type="Pfam" id="PF00128">
    <property type="entry name" value="Alpha-amylase"/>
    <property type="match status" value="2"/>
</dbReference>
<dbReference type="SUPFAM" id="SSF81296">
    <property type="entry name" value="E set domains"/>
    <property type="match status" value="1"/>
</dbReference>
<dbReference type="InterPro" id="IPR017853">
    <property type="entry name" value="GH"/>
</dbReference>
<dbReference type="Proteomes" id="UP000014962">
    <property type="component" value="Unassembled WGS sequence"/>
</dbReference>
<dbReference type="NCBIfam" id="TIGR04183">
    <property type="entry name" value="Por_Secre_tail"/>
    <property type="match status" value="1"/>
</dbReference>
<evidence type="ECO:0000256" key="1">
    <source>
        <dbReference type="ARBA" id="ARBA00008061"/>
    </source>
</evidence>
<evidence type="ECO:0000259" key="3">
    <source>
        <dbReference type="SMART" id="SM00642"/>
    </source>
</evidence>
<dbReference type="InterPro" id="IPR014756">
    <property type="entry name" value="Ig_E-set"/>
</dbReference>
<dbReference type="Pfam" id="PF18962">
    <property type="entry name" value="Por_Secre_tail"/>
    <property type="match status" value="1"/>
</dbReference>
<dbReference type="eggNOG" id="COG0366">
    <property type="taxonomic scope" value="Bacteria"/>
</dbReference>
<keyword evidence="5" id="KW-1185">Reference proteome</keyword>
<dbReference type="InterPro" id="IPR013783">
    <property type="entry name" value="Ig-like_fold"/>
</dbReference>
<organism evidence="4 5">
    <name type="scientific">Winogradskyella psychrotolerans RS-3</name>
    <dbReference type="NCBI Taxonomy" id="641526"/>
    <lineage>
        <taxon>Bacteria</taxon>
        <taxon>Pseudomonadati</taxon>
        <taxon>Bacteroidota</taxon>
        <taxon>Flavobacteriia</taxon>
        <taxon>Flavobacteriales</taxon>
        <taxon>Flavobacteriaceae</taxon>
        <taxon>Winogradskyella</taxon>
    </lineage>
</organism>
<comment type="similarity">
    <text evidence="1">Belongs to the glycosyl hydrolase 13 family.</text>
</comment>
<keyword evidence="4" id="KW-0808">Transferase</keyword>
<dbReference type="CDD" id="cd11350">
    <property type="entry name" value="AmyAc_4"/>
    <property type="match status" value="1"/>
</dbReference>
<name>S7VU67_9FLAO</name>
<evidence type="ECO:0000313" key="4">
    <source>
        <dbReference type="EMBL" id="EPR73805.1"/>
    </source>
</evidence>
<dbReference type="Gene3D" id="3.20.20.80">
    <property type="entry name" value="Glycosidases"/>
    <property type="match status" value="1"/>
</dbReference>
<evidence type="ECO:0000313" key="5">
    <source>
        <dbReference type="Proteomes" id="UP000014962"/>
    </source>
</evidence>
<keyword evidence="2" id="KW-0732">Signal</keyword>
<dbReference type="PATRIC" id="fig|641526.4.peg.1157"/>
<evidence type="ECO:0000256" key="2">
    <source>
        <dbReference type="ARBA" id="ARBA00022729"/>
    </source>
</evidence>
<dbReference type="SUPFAM" id="SSF51445">
    <property type="entry name" value="(Trans)glycosidases"/>
    <property type="match status" value="1"/>
</dbReference>
<feature type="domain" description="Glycosyl hydrolase family 13 catalytic" evidence="3">
    <location>
        <begin position="408"/>
        <end position="791"/>
    </location>
</feature>
<proteinExistence type="inferred from homology"/>
<keyword evidence="4" id="KW-0328">Glycosyltransferase</keyword>
<dbReference type="InterPro" id="IPR026444">
    <property type="entry name" value="Secre_tail"/>
</dbReference>
<dbReference type="GO" id="GO:0003844">
    <property type="term" value="F:1,4-alpha-glucan branching enzyme activity"/>
    <property type="evidence" value="ECO:0007669"/>
    <property type="project" value="UniProtKB-EC"/>
</dbReference>
<dbReference type="InterPro" id="IPR006047">
    <property type="entry name" value="GH13_cat_dom"/>
</dbReference>
<dbReference type="EMBL" id="ATMR01000081">
    <property type="protein sequence ID" value="EPR73805.1"/>
    <property type="molecule type" value="Genomic_DNA"/>
</dbReference>
<gene>
    <name evidence="4" type="ORF">ADIWIN_1165</name>
</gene>